<sequence>MRSRLLRHQSAELFAEQPLKLGERKVPIDEEQFLTLSPICSSTDSVDDLVDEVFLNLLRNYNTTDWICERAILAPKSVSVHSINNILVNKSPGEIFTYKSIDSVVDDQDIVNYPIKFFNSLQLSGTALHCLQLKKWTPIMLLRNLSQPKLCNGARLIVHKLLRSSIEAVILTGCGKCETVFIPRIPVIPPNVPFQFERLQFPIRFLLS</sequence>
<proteinExistence type="predicted"/>
<dbReference type="Pfam" id="PF21530">
    <property type="entry name" value="Pif1_2B_dom"/>
    <property type="match status" value="1"/>
</dbReference>
<name>A0A0L8I2V2_OCTBM</name>
<feature type="domain" description="DNA helicase Pif1-like 2B" evidence="1">
    <location>
        <begin position="116"/>
        <end position="161"/>
    </location>
</feature>
<protein>
    <recommendedName>
        <fullName evidence="1">DNA helicase Pif1-like 2B domain-containing protein</fullName>
    </recommendedName>
</protein>
<dbReference type="STRING" id="37653.A0A0L8I2V2"/>
<dbReference type="PANTHER" id="PTHR10492">
    <property type="match status" value="1"/>
</dbReference>
<evidence type="ECO:0000259" key="1">
    <source>
        <dbReference type="Pfam" id="PF21530"/>
    </source>
</evidence>
<dbReference type="AlphaFoldDB" id="A0A0L8I2V2"/>
<accession>A0A0L8I2V2</accession>
<dbReference type="EMBL" id="KQ416678">
    <property type="protein sequence ID" value="KOF95798.1"/>
    <property type="molecule type" value="Genomic_DNA"/>
</dbReference>
<dbReference type="OrthoDB" id="272985at2759"/>
<dbReference type="PANTHER" id="PTHR10492:SF57">
    <property type="entry name" value="ATP-DEPENDENT DNA HELICASE"/>
    <property type="match status" value="1"/>
</dbReference>
<evidence type="ECO:0000313" key="2">
    <source>
        <dbReference type="EMBL" id="KOF95798.1"/>
    </source>
</evidence>
<gene>
    <name evidence="2" type="ORF">OCBIM_22037156mg</name>
</gene>
<reference evidence="2" key="1">
    <citation type="submission" date="2015-07" db="EMBL/GenBank/DDBJ databases">
        <title>MeaNS - Measles Nucleotide Surveillance Program.</title>
        <authorList>
            <person name="Tran T."/>
            <person name="Druce J."/>
        </authorList>
    </citation>
    <scope>NUCLEOTIDE SEQUENCE</scope>
    <source>
        <strain evidence="2">UCB-OBI-ISO-001</strain>
        <tissue evidence="2">Gonad</tissue>
    </source>
</reference>
<organism evidence="2">
    <name type="scientific">Octopus bimaculoides</name>
    <name type="common">California two-spotted octopus</name>
    <dbReference type="NCBI Taxonomy" id="37653"/>
    <lineage>
        <taxon>Eukaryota</taxon>
        <taxon>Metazoa</taxon>
        <taxon>Spiralia</taxon>
        <taxon>Lophotrochozoa</taxon>
        <taxon>Mollusca</taxon>
        <taxon>Cephalopoda</taxon>
        <taxon>Coleoidea</taxon>
        <taxon>Octopodiformes</taxon>
        <taxon>Octopoda</taxon>
        <taxon>Incirrata</taxon>
        <taxon>Octopodidae</taxon>
        <taxon>Octopus</taxon>
    </lineage>
</organism>
<dbReference type="InterPro" id="IPR049163">
    <property type="entry name" value="Pif1-like_2B_dom"/>
</dbReference>
<dbReference type="KEGG" id="obi:106884439"/>